<keyword evidence="1" id="KW-0732">Signal</keyword>
<evidence type="ECO:0000256" key="1">
    <source>
        <dbReference type="ARBA" id="ARBA00022729"/>
    </source>
</evidence>
<keyword evidence="2" id="KW-0325">Glycoprotein</keyword>
<feature type="domain" description="Hedgehog/Intein (Hint)" evidence="4">
    <location>
        <begin position="375"/>
        <end position="514"/>
    </location>
</feature>
<evidence type="ECO:0000313" key="6">
    <source>
        <dbReference type="Proteomes" id="UP001062443"/>
    </source>
</evidence>
<evidence type="ECO:0000256" key="2">
    <source>
        <dbReference type="ARBA" id="ARBA00023180"/>
    </source>
</evidence>
<dbReference type="Pfam" id="PF13403">
    <property type="entry name" value="Hint_2"/>
    <property type="match status" value="1"/>
</dbReference>
<accession>A0ABQ0QHZ6</accession>
<comment type="caution">
    <text evidence="5">The sequence shown here is derived from an EMBL/GenBank/DDBJ whole genome shotgun (WGS) entry which is preliminary data.</text>
</comment>
<dbReference type="SUPFAM" id="SSF51294">
    <property type="entry name" value="Hedgehog/intein (Hint) domain"/>
    <property type="match status" value="1"/>
</dbReference>
<evidence type="ECO:0000259" key="3">
    <source>
        <dbReference type="Pfam" id="PF11765"/>
    </source>
</evidence>
<protein>
    <submittedName>
        <fullName evidence="5">Outer membrane protein</fullName>
    </submittedName>
</protein>
<feature type="domain" description="Hyphally-regulated cell wall protein N-terminal" evidence="3">
    <location>
        <begin position="150"/>
        <end position="374"/>
    </location>
</feature>
<dbReference type="EMBL" id="BAQB01000008">
    <property type="protein sequence ID" value="GBR45438.1"/>
    <property type="molecule type" value="Genomic_DNA"/>
</dbReference>
<dbReference type="Gene3D" id="2.170.16.10">
    <property type="entry name" value="Hedgehog/Intein (Hint) domain"/>
    <property type="match status" value="1"/>
</dbReference>
<reference evidence="5" key="1">
    <citation type="submission" date="2013-04" db="EMBL/GenBank/DDBJ databases">
        <title>The genome sequencing project of 58 acetic acid bacteria.</title>
        <authorList>
            <person name="Okamoto-Kainuma A."/>
            <person name="Ishikawa M."/>
            <person name="Umino S."/>
            <person name="Koizumi Y."/>
            <person name="Shiwa Y."/>
            <person name="Yoshikawa H."/>
            <person name="Matsutani M."/>
            <person name="Matsushita K."/>
        </authorList>
    </citation>
    <scope>NUCLEOTIDE SEQUENCE</scope>
    <source>
        <strain evidence="5">NBRC 106556</strain>
    </source>
</reference>
<dbReference type="Proteomes" id="UP001062443">
    <property type="component" value="Unassembled WGS sequence"/>
</dbReference>
<dbReference type="Pfam" id="PF11765">
    <property type="entry name" value="Hyphal_reg_CWP"/>
    <property type="match status" value="1"/>
</dbReference>
<name>A0ABQ0QHZ6_9PROT</name>
<dbReference type="RefSeq" id="WP_084366859.1">
    <property type="nucleotide sequence ID" value="NZ_BAQB01000008.1"/>
</dbReference>
<organism evidence="5 6">
    <name type="scientific">Neokomagataea tanensis NBRC 106556</name>
    <dbReference type="NCBI Taxonomy" id="1223519"/>
    <lineage>
        <taxon>Bacteria</taxon>
        <taxon>Pseudomonadati</taxon>
        <taxon>Pseudomonadota</taxon>
        <taxon>Alphaproteobacteria</taxon>
        <taxon>Acetobacterales</taxon>
        <taxon>Acetobacteraceae</taxon>
        <taxon>Neokomagataea</taxon>
    </lineage>
</organism>
<evidence type="ECO:0000313" key="5">
    <source>
        <dbReference type="EMBL" id="GBR45438.1"/>
    </source>
</evidence>
<dbReference type="InterPro" id="IPR036844">
    <property type="entry name" value="Hint_dom_sf"/>
</dbReference>
<gene>
    <name evidence="5" type="ORF">AA106556_0767</name>
</gene>
<evidence type="ECO:0000259" key="4">
    <source>
        <dbReference type="Pfam" id="PF13403"/>
    </source>
</evidence>
<dbReference type="InterPro" id="IPR021031">
    <property type="entry name" value="Hyphal-reg_cell_wall_N"/>
</dbReference>
<sequence length="721" mass="77247">MAIISPTGGTNNISVKSSDIYNVVSGVAYTINNNSGAQFLFTPPGGGTLNFQGNLNNNGIISYITSTSASGSTVRIGDGANTTLSQNSGQIIIIDKNATTGSSIVLSYKSIINDSSSLIDIDLSGASTVNAFYLGKFINNGTVKIADNGGTGFSANWGNLTDYFTNNGVFSIDNSTATSGSTFNLNFKGINNSGKFNLNLSGGSTSITSVGSGGFINTGIWKYSEQGNGGGNLSIIGGSGSYINNGEIDIINGNLTLFNSLASSGAETGQVNLSQGSRLTLNGINSGQGQVFNFSGGNNTLDIINGRSFVGALRGFSQGDQFNVHIPGTLNYSNDTGILTITSGSNLYNFDVGKGYTGQFSDSAGGVVTYEGTTPCFLPGTLIRTKDTLCAVENLSIGDEIIAYVNGEEVIRRVTWAGQSTCHTRPHLPNDKSGYPVRILKDAIAENVPFKDLLITSEHCLFLKGKFIPARMLVNGSSIVYDQSFASYDYYHIETEEHSVINSDGMLTESYLDTGSRRYFSQNHAVMSIPHSRELTWEEDAAAPLGVAREFVEPIFREIEKRANKSGYPVLANAIPLSYESNMYLMTENGSVIRASRQYNGRVMFMIPSGIETVRIVSNASRPHDVIGPFVDDRRYFGVSVGEITLFDGAQTHNITTHLAEKELVGWVSLEEKNARWTNGDALLPLGKRAPNTFGMLAIQIKNEGPYLLSEEIFEEMGIIA</sequence>
<dbReference type="InterPro" id="IPR028992">
    <property type="entry name" value="Hedgehog/Intein_dom"/>
</dbReference>
<proteinExistence type="predicted"/>
<keyword evidence="6" id="KW-1185">Reference proteome</keyword>